<gene>
    <name evidence="2" type="ORF">UFOPK1762_00192</name>
    <name evidence="1" type="ORF">UFOPK3331_01053</name>
    <name evidence="3" type="ORF">UFOPK3785_01310</name>
    <name evidence="4" type="ORF">UFOPK4371_00118</name>
</gene>
<dbReference type="AlphaFoldDB" id="A0A6J6ETY8"/>
<dbReference type="EMBL" id="CAEZTY010000004">
    <property type="protein sequence ID" value="CAB4576248.1"/>
    <property type="molecule type" value="Genomic_DNA"/>
</dbReference>
<protein>
    <submittedName>
        <fullName evidence="2">Unannotated protein</fullName>
    </submittedName>
</protein>
<evidence type="ECO:0000313" key="4">
    <source>
        <dbReference type="EMBL" id="CAB5073072.1"/>
    </source>
</evidence>
<dbReference type="EMBL" id="CAFBNJ010000072">
    <property type="protein sequence ID" value="CAB4958442.1"/>
    <property type="molecule type" value="Genomic_DNA"/>
</dbReference>
<dbReference type="EMBL" id="CAFBRD010000002">
    <property type="protein sequence ID" value="CAB5073072.1"/>
    <property type="molecule type" value="Genomic_DNA"/>
</dbReference>
<name>A0A6J6ETY8_9ZZZZ</name>
<proteinExistence type="predicted"/>
<evidence type="ECO:0000313" key="1">
    <source>
        <dbReference type="EMBL" id="CAB4341809.1"/>
    </source>
</evidence>
<evidence type="ECO:0000313" key="3">
    <source>
        <dbReference type="EMBL" id="CAB4958442.1"/>
    </source>
</evidence>
<reference evidence="2" key="1">
    <citation type="submission" date="2020-05" db="EMBL/GenBank/DDBJ databases">
        <authorList>
            <person name="Chiriac C."/>
            <person name="Salcher M."/>
            <person name="Ghai R."/>
            <person name="Kavagutti S V."/>
        </authorList>
    </citation>
    <scope>NUCLEOTIDE SEQUENCE</scope>
</reference>
<dbReference type="EMBL" id="CAESAL010000032">
    <property type="protein sequence ID" value="CAB4341809.1"/>
    <property type="molecule type" value="Genomic_DNA"/>
</dbReference>
<accession>A0A6J6ETY8</accession>
<sequence>MAQDVSLSRPPESDVRCQVSHMPANANGQESFDDMYTGCFFFRSGCETHSKNPSTGMMHRLRRKADRNDGFEAAVSDRALIIRDAPAGS</sequence>
<evidence type="ECO:0000313" key="2">
    <source>
        <dbReference type="EMBL" id="CAB4576248.1"/>
    </source>
</evidence>
<organism evidence="2">
    <name type="scientific">freshwater metagenome</name>
    <dbReference type="NCBI Taxonomy" id="449393"/>
    <lineage>
        <taxon>unclassified sequences</taxon>
        <taxon>metagenomes</taxon>
        <taxon>ecological metagenomes</taxon>
    </lineage>
</organism>